<dbReference type="Proteomes" id="UP000887540">
    <property type="component" value="Unplaced"/>
</dbReference>
<dbReference type="WBParaSite" id="ACRNAN_Path_737.g2789.t1">
    <property type="protein sequence ID" value="ACRNAN_Path_737.g2789.t1"/>
    <property type="gene ID" value="ACRNAN_Path_737.g2789"/>
</dbReference>
<reference evidence="2" key="1">
    <citation type="submission" date="2022-11" db="UniProtKB">
        <authorList>
            <consortium name="WormBaseParasite"/>
        </authorList>
    </citation>
    <scope>IDENTIFICATION</scope>
</reference>
<proteinExistence type="predicted"/>
<name>A0A914CAP4_9BILA</name>
<dbReference type="AlphaFoldDB" id="A0A914CAP4"/>
<evidence type="ECO:0000313" key="1">
    <source>
        <dbReference type="Proteomes" id="UP000887540"/>
    </source>
</evidence>
<sequence length="90" mass="10413">MDKTYPSHRYPSYPFVIYHLSGYGYPSVIRIKGESLLHISAISDALSDIRLIRGHPYPSHTIFVLTVDKPYPFKLYLSYPRISLIRSIRG</sequence>
<accession>A0A914CAP4</accession>
<keyword evidence="1" id="KW-1185">Reference proteome</keyword>
<protein>
    <submittedName>
        <fullName evidence="2">Uncharacterized protein</fullName>
    </submittedName>
</protein>
<evidence type="ECO:0000313" key="2">
    <source>
        <dbReference type="WBParaSite" id="ACRNAN_Path_737.g2789.t1"/>
    </source>
</evidence>
<organism evidence="1 2">
    <name type="scientific">Acrobeloides nanus</name>
    <dbReference type="NCBI Taxonomy" id="290746"/>
    <lineage>
        <taxon>Eukaryota</taxon>
        <taxon>Metazoa</taxon>
        <taxon>Ecdysozoa</taxon>
        <taxon>Nematoda</taxon>
        <taxon>Chromadorea</taxon>
        <taxon>Rhabditida</taxon>
        <taxon>Tylenchina</taxon>
        <taxon>Cephalobomorpha</taxon>
        <taxon>Cephaloboidea</taxon>
        <taxon>Cephalobidae</taxon>
        <taxon>Acrobeloides</taxon>
    </lineage>
</organism>